<evidence type="ECO:0000256" key="3">
    <source>
        <dbReference type="ARBA" id="ARBA00022741"/>
    </source>
</evidence>
<feature type="compositionally biased region" description="Low complexity" evidence="7">
    <location>
        <begin position="1212"/>
        <end position="1222"/>
    </location>
</feature>
<dbReference type="Proteomes" id="UP001189429">
    <property type="component" value="Unassembled WGS sequence"/>
</dbReference>
<protein>
    <recommendedName>
        <fullName evidence="9">Guanylate cyclase domain-containing protein</fullName>
    </recommendedName>
</protein>
<dbReference type="SMART" id="SM00044">
    <property type="entry name" value="CYCc"/>
    <property type="match status" value="2"/>
</dbReference>
<evidence type="ECO:0000256" key="5">
    <source>
        <dbReference type="ARBA" id="ARBA00023136"/>
    </source>
</evidence>
<reference evidence="10" key="1">
    <citation type="submission" date="2023-10" db="EMBL/GenBank/DDBJ databases">
        <authorList>
            <person name="Chen Y."/>
            <person name="Shah S."/>
            <person name="Dougan E. K."/>
            <person name="Thang M."/>
            <person name="Chan C."/>
        </authorList>
    </citation>
    <scope>NUCLEOTIDE SEQUENCE [LARGE SCALE GENOMIC DNA]</scope>
</reference>
<feature type="domain" description="Guanylate cyclase" evidence="9">
    <location>
        <begin position="457"/>
        <end position="597"/>
    </location>
</feature>
<feature type="transmembrane region" description="Helical" evidence="8">
    <location>
        <begin position="923"/>
        <end position="940"/>
    </location>
</feature>
<feature type="transmembrane region" description="Helical" evidence="8">
    <location>
        <begin position="257"/>
        <end position="275"/>
    </location>
</feature>
<feature type="transmembrane region" description="Helical" evidence="8">
    <location>
        <begin position="960"/>
        <end position="986"/>
    </location>
</feature>
<evidence type="ECO:0000256" key="4">
    <source>
        <dbReference type="ARBA" id="ARBA00022989"/>
    </source>
</evidence>
<evidence type="ECO:0000256" key="7">
    <source>
        <dbReference type="SAM" id="MobiDB-lite"/>
    </source>
</evidence>
<feature type="domain" description="Guanylate cyclase" evidence="9">
    <location>
        <begin position="1042"/>
        <end position="1166"/>
    </location>
</feature>
<feature type="transmembrane region" description="Helical" evidence="8">
    <location>
        <begin position="331"/>
        <end position="347"/>
    </location>
</feature>
<feature type="transmembrane region" description="Helical" evidence="8">
    <location>
        <begin position="897"/>
        <end position="916"/>
    </location>
</feature>
<keyword evidence="6" id="KW-0456">Lyase</keyword>
<accession>A0ABN9WD22</accession>
<dbReference type="PROSITE" id="PS50125">
    <property type="entry name" value="GUANYLATE_CYCLASE_2"/>
    <property type="match status" value="2"/>
</dbReference>
<evidence type="ECO:0000256" key="2">
    <source>
        <dbReference type="ARBA" id="ARBA00022692"/>
    </source>
</evidence>
<feature type="compositionally biased region" description="Basic residues" evidence="7">
    <location>
        <begin position="1159"/>
        <end position="1172"/>
    </location>
</feature>
<evidence type="ECO:0000256" key="6">
    <source>
        <dbReference type="ARBA" id="ARBA00023239"/>
    </source>
</evidence>
<evidence type="ECO:0000259" key="9">
    <source>
        <dbReference type="PROSITE" id="PS50125"/>
    </source>
</evidence>
<feature type="transmembrane region" description="Helical" evidence="8">
    <location>
        <begin position="354"/>
        <end position="373"/>
    </location>
</feature>
<feature type="transmembrane region" description="Helical" evidence="8">
    <location>
        <begin position="824"/>
        <end position="845"/>
    </location>
</feature>
<dbReference type="PANTHER" id="PTHR11920:SF335">
    <property type="entry name" value="GUANYLATE CYCLASE"/>
    <property type="match status" value="1"/>
</dbReference>
<feature type="compositionally biased region" description="Low complexity" evidence="7">
    <location>
        <begin position="1267"/>
        <end position="1279"/>
    </location>
</feature>
<keyword evidence="11" id="KW-1185">Reference proteome</keyword>
<dbReference type="EMBL" id="CAUYUJ010018515">
    <property type="protein sequence ID" value="CAK0884197.1"/>
    <property type="molecule type" value="Genomic_DNA"/>
</dbReference>
<dbReference type="SUPFAM" id="SSF55073">
    <property type="entry name" value="Nucleotide cyclase"/>
    <property type="match status" value="2"/>
</dbReference>
<evidence type="ECO:0000313" key="10">
    <source>
        <dbReference type="EMBL" id="CAK0884197.1"/>
    </source>
</evidence>
<evidence type="ECO:0000313" key="11">
    <source>
        <dbReference type="Proteomes" id="UP001189429"/>
    </source>
</evidence>
<name>A0ABN9WD22_9DINO</name>
<evidence type="ECO:0000256" key="8">
    <source>
        <dbReference type="SAM" id="Phobius"/>
    </source>
</evidence>
<feature type="compositionally biased region" description="Low complexity" evidence="7">
    <location>
        <begin position="98"/>
        <end position="115"/>
    </location>
</feature>
<dbReference type="InterPro" id="IPR029787">
    <property type="entry name" value="Nucleotide_cyclase"/>
</dbReference>
<feature type="non-terminal residue" evidence="10">
    <location>
        <position position="1279"/>
    </location>
</feature>
<dbReference type="InterPro" id="IPR001054">
    <property type="entry name" value="A/G_cyclase"/>
</dbReference>
<evidence type="ECO:0000256" key="1">
    <source>
        <dbReference type="ARBA" id="ARBA00004370"/>
    </source>
</evidence>
<feature type="compositionally biased region" description="Basic and acidic residues" evidence="7">
    <location>
        <begin position="1"/>
        <end position="11"/>
    </location>
</feature>
<feature type="transmembrane region" description="Helical" evidence="8">
    <location>
        <begin position="388"/>
        <end position="406"/>
    </location>
</feature>
<feature type="region of interest" description="Disordered" evidence="7">
    <location>
        <begin position="1"/>
        <end position="30"/>
    </location>
</feature>
<proteinExistence type="predicted"/>
<keyword evidence="3" id="KW-0547">Nucleotide-binding</keyword>
<comment type="caution">
    <text evidence="10">The sequence shown here is derived from an EMBL/GenBank/DDBJ whole genome shotgun (WGS) entry which is preliminary data.</text>
</comment>
<keyword evidence="2 8" id="KW-0812">Transmembrane</keyword>
<dbReference type="InterPro" id="IPR050401">
    <property type="entry name" value="Cyclic_nucleotide_synthase"/>
</dbReference>
<comment type="subcellular location">
    <subcellularLocation>
        <location evidence="1">Membrane</location>
    </subcellularLocation>
</comment>
<dbReference type="PANTHER" id="PTHR11920">
    <property type="entry name" value="GUANYLYL CYCLASE"/>
    <property type="match status" value="1"/>
</dbReference>
<feature type="transmembrane region" description="Helical" evidence="8">
    <location>
        <begin position="857"/>
        <end position="877"/>
    </location>
</feature>
<keyword evidence="4 8" id="KW-1133">Transmembrane helix</keyword>
<feature type="region of interest" description="Disordered" evidence="7">
    <location>
        <begin position="80"/>
        <end position="124"/>
    </location>
</feature>
<feature type="compositionally biased region" description="Acidic residues" evidence="7">
    <location>
        <begin position="12"/>
        <end position="27"/>
    </location>
</feature>
<organism evidence="10 11">
    <name type="scientific">Prorocentrum cordatum</name>
    <dbReference type="NCBI Taxonomy" id="2364126"/>
    <lineage>
        <taxon>Eukaryota</taxon>
        <taxon>Sar</taxon>
        <taxon>Alveolata</taxon>
        <taxon>Dinophyceae</taxon>
        <taxon>Prorocentrales</taxon>
        <taxon>Prorocentraceae</taxon>
        <taxon>Prorocentrum</taxon>
    </lineage>
</organism>
<dbReference type="Gene3D" id="3.30.70.1230">
    <property type="entry name" value="Nucleotide cyclase"/>
    <property type="match status" value="2"/>
</dbReference>
<feature type="region of interest" description="Disordered" evidence="7">
    <location>
        <begin position="649"/>
        <end position="695"/>
    </location>
</feature>
<sequence>MARAAEPHVLELADDDDHDDDDCDEDACGSPRRTLKAELSSLFSNVELKKKILIPLDAIWGPLQPGHPELYLRSAPELQKPGLGKRLGQEGDGGGDTSGTETSGSTSSSSGSSTGRPKSRDRGLTGWFRGWTSHRSSGSAWEAFPPVEQSRELHDIISQRDALNARIQELQFTGRGGLVQADLSSAPSRSLQFLDPAVERQWRTVGIRHNTRLGARVLTVFLLAMLMQTVLVCLQTSLECDSWLMGSFMSAGGAYRLGNHAVVLLILPALCHVVWRPRFSCYLVCVLVLFANSVLTGISPYKSYCDNLNAYPGTPMFCKGSYNACVNSLDNSQRVMSWILLCIWVVPEYRYMRYTWIFIWTNLVAVAVEMRWTTDQDSNPNPVDATKMNQLLVSAVFFVGVNMIAVKKKWYFEKRQRTRFLYALKHKEVSRKLYYILATTTPQYVVSQLIRRQGDGSVMFILIADFDKFANSRSGSPLQIMKYLNHYFCLLDSICELNGVTKIETVGEEYVCAVGVVPEDREISARAGHKLILGRLVRVAHDILDLQAASILRDDEAQQVAFKMGIHTGPVTAGIVGQRLPRFRLFGDTMNTAARMMQKASRGEVQFGVETRRELDPREVPIVPKGPVEMKGKGWLDVYVLGARPYPAHAHNDPSSVSSEDSDGGALAEERPRASTGTTESRTPRRFGTAGSSGSFRRRLGTLRAALEGVAAADRPLECVRCGTETPREHGPDTFDHVLQDLGGRSFQHGTWRFLGPGSEATPEEEQVFQEWFFHACVMNKLPQRLAKMAAVLVVLTATETVYVLFAMGVFGSLRDVAKGMLKMAIFLASRAVVLGVILIWRTLIHCNCSILTDVKWCQRYLVMSYCIVVSMIYISYDATPQLQSLNDSEEPAYTEHAVSSGSPLVLISFPVYVIVVTAHRLLFVHSLFLLALALVLMLLESVGPASVELDVFGSQVSVFSGIFLSVMGRLLFITYNLIPVLEAYVEESSLRHQHRAQRAIFEARRRMGGVLDTLMPPLVIKELKMRVDGGEQVVHWYHDATVVQSDLVGFTLLASSRPPSDVVCLIRELFGLFDALADEYAVYKVETVGDAYIAAQAEEPLSCKNSPLDVVTFGLRMAEEVASWAEARGEDVGCRVGVHSGECVGGTLAARRIQGSGGRRRERLSRHRGPRHAALPPVRGPDDGAGGPGVHCARGAGPGELRLQGGRAEGAEGAEAGQPRRASPRLPGAHRALADHLQGGRPQLPRGRRPHLPGVRRPGAVRCGRRQPGAARPGAARR</sequence>
<dbReference type="CDD" id="cd07302">
    <property type="entry name" value="CHD"/>
    <property type="match status" value="2"/>
</dbReference>
<keyword evidence="5 8" id="KW-0472">Membrane</keyword>
<feature type="region of interest" description="Disordered" evidence="7">
    <location>
        <begin position="1153"/>
        <end position="1279"/>
    </location>
</feature>
<dbReference type="Pfam" id="PF00211">
    <property type="entry name" value="Guanylate_cyc"/>
    <property type="match status" value="2"/>
</dbReference>
<gene>
    <name evidence="10" type="ORF">PCOR1329_LOCUS66200</name>
</gene>
<feature type="transmembrane region" description="Helical" evidence="8">
    <location>
        <begin position="217"/>
        <end position="237"/>
    </location>
</feature>
<feature type="transmembrane region" description="Helical" evidence="8">
    <location>
        <begin position="282"/>
        <end position="301"/>
    </location>
</feature>
<feature type="transmembrane region" description="Helical" evidence="8">
    <location>
        <begin position="789"/>
        <end position="812"/>
    </location>
</feature>